<reference evidence="1 2" key="1">
    <citation type="submission" date="2020-11" db="EMBL/GenBank/DDBJ databases">
        <authorList>
            <person name="Kim M.K."/>
        </authorList>
    </citation>
    <scope>NUCLEOTIDE SEQUENCE [LARGE SCALE GENOMIC DNA]</scope>
    <source>
        <strain evidence="1 2">BT662</strain>
    </source>
</reference>
<accession>A0ABS0HZL6</accession>
<proteinExistence type="predicted"/>
<evidence type="ECO:0000313" key="2">
    <source>
        <dbReference type="Proteomes" id="UP000618931"/>
    </source>
</evidence>
<evidence type="ECO:0000313" key="1">
    <source>
        <dbReference type="EMBL" id="MBF9219749.1"/>
    </source>
</evidence>
<gene>
    <name evidence="1" type="ORF">I2H31_01425</name>
</gene>
<organism evidence="1 2">
    <name type="scientific">Hymenobacter ruricola</name>
    <dbReference type="NCBI Taxonomy" id="2791023"/>
    <lineage>
        <taxon>Bacteria</taxon>
        <taxon>Pseudomonadati</taxon>
        <taxon>Bacteroidota</taxon>
        <taxon>Cytophagia</taxon>
        <taxon>Cytophagales</taxon>
        <taxon>Hymenobacteraceae</taxon>
        <taxon>Hymenobacter</taxon>
    </lineage>
</organism>
<sequence>MLRIITCQNATLLLEKQADDALPTGARASLWLHLRYCPYCKRYARQTVLIAEWARSAAASRASSGAKLSAAAKERMRQRLSAAG</sequence>
<name>A0ABS0HZL6_9BACT</name>
<evidence type="ECO:0008006" key="3">
    <source>
        <dbReference type="Google" id="ProtNLM"/>
    </source>
</evidence>
<protein>
    <recommendedName>
        <fullName evidence="3">Zf-HC2 domain-containing protein</fullName>
    </recommendedName>
</protein>
<dbReference type="Proteomes" id="UP000618931">
    <property type="component" value="Unassembled WGS sequence"/>
</dbReference>
<dbReference type="EMBL" id="JADQDM010000001">
    <property type="protein sequence ID" value="MBF9219749.1"/>
    <property type="molecule type" value="Genomic_DNA"/>
</dbReference>
<keyword evidence="2" id="KW-1185">Reference proteome</keyword>
<dbReference type="RefSeq" id="WP_196291215.1">
    <property type="nucleotide sequence ID" value="NZ_JADQDM010000001.1"/>
</dbReference>
<comment type="caution">
    <text evidence="1">The sequence shown here is derived from an EMBL/GenBank/DDBJ whole genome shotgun (WGS) entry which is preliminary data.</text>
</comment>